<dbReference type="PANTHER" id="PTHR47246">
    <property type="entry name" value="MUCIN-19"/>
    <property type="match status" value="1"/>
</dbReference>
<dbReference type="InterPro" id="IPR036084">
    <property type="entry name" value="Ser_inhib-like_sf"/>
</dbReference>
<dbReference type="PANTHER" id="PTHR47246:SF1">
    <property type="entry name" value="MUCIN-19"/>
    <property type="match status" value="1"/>
</dbReference>
<keyword evidence="4" id="KW-0472">Membrane</keyword>
<dbReference type="eggNOG" id="KOG1216">
    <property type="taxonomic scope" value="Eukaryota"/>
</dbReference>
<comment type="subcellular location">
    <subcellularLocation>
        <location evidence="1">Secreted</location>
    </subcellularLocation>
</comment>
<dbReference type="InterPro" id="IPR001846">
    <property type="entry name" value="VWF_type-D"/>
</dbReference>
<dbReference type="Pfam" id="PF25962">
    <property type="entry name" value="TIL_OTOGL_Mucin"/>
    <property type="match status" value="1"/>
</dbReference>
<dbReference type="AlphaFoldDB" id="G1KHJ3"/>
<dbReference type="FunFam" id="2.10.25.10:FF:000674">
    <property type="entry name" value="Mucin-2"/>
    <property type="match status" value="1"/>
</dbReference>
<keyword evidence="4" id="KW-0812">Transmembrane</keyword>
<dbReference type="CDD" id="cd19941">
    <property type="entry name" value="TIL"/>
    <property type="match status" value="2"/>
</dbReference>
<dbReference type="SMART" id="SM00832">
    <property type="entry name" value="C8"/>
    <property type="match status" value="2"/>
</dbReference>
<dbReference type="GeneTree" id="ENSGT00940000164528"/>
<keyword evidence="3" id="KW-1015">Disulfide bond</keyword>
<name>G1KHJ3_ANOCA</name>
<keyword evidence="4" id="KW-1133">Transmembrane helix</keyword>
<dbReference type="GO" id="GO:0005576">
    <property type="term" value="C:extracellular region"/>
    <property type="evidence" value="ECO:0007669"/>
    <property type="project" value="UniProtKB-SubCell"/>
</dbReference>
<dbReference type="InterPro" id="IPR058753">
    <property type="entry name" value="TIL_OTOGL_Mucin"/>
</dbReference>
<evidence type="ECO:0000259" key="5">
    <source>
        <dbReference type="PROSITE" id="PS51233"/>
    </source>
</evidence>
<dbReference type="InterPro" id="IPR014853">
    <property type="entry name" value="VWF/SSPO/ZAN-like_Cys-rich_dom"/>
</dbReference>
<dbReference type="SUPFAM" id="SSF57567">
    <property type="entry name" value="Serine protease inhibitors"/>
    <property type="match status" value="2"/>
</dbReference>
<keyword evidence="7" id="KW-1185">Reference proteome</keyword>
<dbReference type="Pfam" id="PF00094">
    <property type="entry name" value="VWD"/>
    <property type="match status" value="1"/>
</dbReference>
<evidence type="ECO:0000256" key="2">
    <source>
        <dbReference type="ARBA" id="ARBA00022525"/>
    </source>
</evidence>
<dbReference type="HOGENOM" id="CLU_000076_2_1_1"/>
<evidence type="ECO:0000256" key="1">
    <source>
        <dbReference type="ARBA" id="ARBA00004613"/>
    </source>
</evidence>
<proteinExistence type="predicted"/>
<protein>
    <recommendedName>
        <fullName evidence="5">VWFD domain-containing protein</fullName>
    </recommendedName>
</protein>
<evidence type="ECO:0000256" key="3">
    <source>
        <dbReference type="ARBA" id="ARBA00023157"/>
    </source>
</evidence>
<evidence type="ECO:0000313" key="7">
    <source>
        <dbReference type="Proteomes" id="UP000001646"/>
    </source>
</evidence>
<evidence type="ECO:0000313" key="6">
    <source>
        <dbReference type="Ensembl" id="ENSACAP00000008080.3"/>
    </source>
</evidence>
<reference evidence="6" key="2">
    <citation type="submission" date="2025-08" db="UniProtKB">
        <authorList>
            <consortium name="Ensembl"/>
        </authorList>
    </citation>
    <scope>IDENTIFICATION</scope>
</reference>
<dbReference type="Pfam" id="PF08742">
    <property type="entry name" value="C8"/>
    <property type="match status" value="2"/>
</dbReference>
<keyword evidence="2" id="KW-0964">Secreted</keyword>
<dbReference type="Ensembl" id="ENSACAT00000008252.3">
    <property type="protein sequence ID" value="ENSACAP00000008080.3"/>
    <property type="gene ID" value="ENSACAG00000008239.4"/>
</dbReference>
<dbReference type="Gene3D" id="2.10.25.10">
    <property type="entry name" value="Laminin"/>
    <property type="match status" value="2"/>
</dbReference>
<organism evidence="6 7">
    <name type="scientific">Anolis carolinensis</name>
    <name type="common">Green anole</name>
    <name type="synonym">American chameleon</name>
    <dbReference type="NCBI Taxonomy" id="28377"/>
    <lineage>
        <taxon>Eukaryota</taxon>
        <taxon>Metazoa</taxon>
        <taxon>Chordata</taxon>
        <taxon>Craniata</taxon>
        <taxon>Vertebrata</taxon>
        <taxon>Euteleostomi</taxon>
        <taxon>Lepidosauria</taxon>
        <taxon>Squamata</taxon>
        <taxon>Bifurcata</taxon>
        <taxon>Unidentata</taxon>
        <taxon>Episquamata</taxon>
        <taxon>Toxicofera</taxon>
        <taxon>Iguania</taxon>
        <taxon>Dactyloidae</taxon>
        <taxon>Anolis</taxon>
    </lineage>
</organism>
<feature type="transmembrane region" description="Helical" evidence="4">
    <location>
        <begin position="20"/>
        <end position="38"/>
    </location>
</feature>
<dbReference type="STRING" id="28377.ENSACAP00000008080"/>
<sequence length="698" mass="78463">MANIQCQQTNNIYSQTQRHLTFFSRESCFVLFCFVFVFQKCLMSTCLCEEIKDCLCTALGNYVKACTKHGVYITDWRRGMCEQKCEGGKVFQYNAKACNTSCRSFSERDLSCDVEDSPVDGCLCPEGLYLNSKGKCVNQDACDCYMDNKVQAAYICFFLFKFHSVCRKGQLFCYNSTDLKPVTCNGGAEFMTCSDPKAKRRIEKTCTSLNMPHLSTDMPCSPGCYCPLDMVRDNEGKCILPTSCPCSYSGRKYEQGSLIKISCNTCTCVQGTWECETGKCQSSCHIYGDGQIQTFDGKWYSYDGLCQYRVCIKCVSMHNLVLTESVPCCEDGITCSRKITDGTLVLEDGKFMFTKDAGSTKCTDKEPYTVHTVGLYLIIRFIGGITLIWDKNTRVSIVMDSDWNKQTCGLCGNHNGKILDEFTTRGGSLAAGTVEFGNSWKTSPMCSDTVSEIFPCDANAYCKQWAVRKCEIIMEQHFRMCHNKVDPTPYHKACIEEACVCTMEGKYHGFCTAVSMYAEACAAVGICISWRTPELCPVFCDYYNAPGECSWHYKPCGSMATKTCKQNAGEWDLPSVLEGCYAKCPEHKPYLDENTMKCVRLSDCTCYHNEIVLPGEFIYDECGRLWAVVHWSQFISVPFHIGHFAGSAMLLSNSRPLLDAAVAHLHNTLPCKCKFIFELTATPTGFQPYYFEFFTLLT</sequence>
<reference evidence="6 7" key="1">
    <citation type="submission" date="2009-12" db="EMBL/GenBank/DDBJ databases">
        <title>The Genome Sequence of Anolis carolinensis (Green Anole Lizard).</title>
        <authorList>
            <consortium name="The Genome Sequencing Platform"/>
            <person name="Di Palma F."/>
            <person name="Alfoldi J."/>
            <person name="Heiman D."/>
            <person name="Young S."/>
            <person name="Grabherr M."/>
            <person name="Johnson J."/>
            <person name="Lander E.S."/>
            <person name="Lindblad-Toh K."/>
        </authorList>
    </citation>
    <scope>NUCLEOTIDE SEQUENCE [LARGE SCALE GENOMIC DNA]</scope>
    <source>
        <strain evidence="6 7">JBL SC #1</strain>
    </source>
</reference>
<dbReference type="SMART" id="SM00216">
    <property type="entry name" value="VWD"/>
    <property type="match status" value="1"/>
</dbReference>
<dbReference type="Proteomes" id="UP000001646">
    <property type="component" value="Chromosome 5"/>
</dbReference>
<accession>G1KHJ3</accession>
<dbReference type="PROSITE" id="PS51233">
    <property type="entry name" value="VWFD"/>
    <property type="match status" value="1"/>
</dbReference>
<evidence type="ECO:0000256" key="4">
    <source>
        <dbReference type="SAM" id="Phobius"/>
    </source>
</evidence>
<reference evidence="6" key="3">
    <citation type="submission" date="2025-09" db="UniProtKB">
        <authorList>
            <consortium name="Ensembl"/>
        </authorList>
    </citation>
    <scope>IDENTIFICATION</scope>
</reference>
<dbReference type="InParanoid" id="G1KHJ3"/>
<feature type="domain" description="VWFD" evidence="5">
    <location>
        <begin position="282"/>
        <end position="447"/>
    </location>
</feature>